<proteinExistence type="predicted"/>
<keyword evidence="3" id="KW-1185">Reference proteome</keyword>
<reference evidence="2" key="2">
    <citation type="journal article" date="2023" name="IMA Fungus">
        <title>Comparative genomic study of the Penicillium genus elucidates a diverse pangenome and 15 lateral gene transfer events.</title>
        <authorList>
            <person name="Petersen C."/>
            <person name="Sorensen T."/>
            <person name="Nielsen M.R."/>
            <person name="Sondergaard T.E."/>
            <person name="Sorensen J.L."/>
            <person name="Fitzpatrick D.A."/>
            <person name="Frisvad J.C."/>
            <person name="Nielsen K.L."/>
        </authorList>
    </citation>
    <scope>NUCLEOTIDE SEQUENCE</scope>
    <source>
        <strain evidence="2">IBT 30069</strain>
    </source>
</reference>
<comment type="caution">
    <text evidence="2">The sequence shown here is derived from an EMBL/GenBank/DDBJ whole genome shotgun (WGS) entry which is preliminary data.</text>
</comment>
<gene>
    <name evidence="2" type="ORF">N7456_012250</name>
</gene>
<dbReference type="EMBL" id="JAPQKH010000007">
    <property type="protein sequence ID" value="KAJ5088634.1"/>
    <property type="molecule type" value="Genomic_DNA"/>
</dbReference>
<name>A0A9W9K0H4_9EURO</name>
<keyword evidence="1" id="KW-1133">Transmembrane helix</keyword>
<keyword evidence="1" id="KW-0812">Transmembrane</keyword>
<protein>
    <submittedName>
        <fullName evidence="2">Uncharacterized protein</fullName>
    </submittedName>
</protein>
<organism evidence="2 3">
    <name type="scientific">Penicillium angulare</name>
    <dbReference type="NCBI Taxonomy" id="116970"/>
    <lineage>
        <taxon>Eukaryota</taxon>
        <taxon>Fungi</taxon>
        <taxon>Dikarya</taxon>
        <taxon>Ascomycota</taxon>
        <taxon>Pezizomycotina</taxon>
        <taxon>Eurotiomycetes</taxon>
        <taxon>Eurotiomycetidae</taxon>
        <taxon>Eurotiales</taxon>
        <taxon>Aspergillaceae</taxon>
        <taxon>Penicillium</taxon>
    </lineage>
</organism>
<evidence type="ECO:0000313" key="3">
    <source>
        <dbReference type="Proteomes" id="UP001149165"/>
    </source>
</evidence>
<feature type="transmembrane region" description="Helical" evidence="1">
    <location>
        <begin position="168"/>
        <end position="188"/>
    </location>
</feature>
<evidence type="ECO:0000256" key="1">
    <source>
        <dbReference type="SAM" id="Phobius"/>
    </source>
</evidence>
<dbReference type="OrthoDB" id="190201at2759"/>
<dbReference type="Proteomes" id="UP001149165">
    <property type="component" value="Unassembled WGS sequence"/>
</dbReference>
<reference evidence="2" key="1">
    <citation type="submission" date="2022-11" db="EMBL/GenBank/DDBJ databases">
        <authorList>
            <person name="Petersen C."/>
        </authorList>
    </citation>
    <scope>NUCLEOTIDE SEQUENCE</scope>
    <source>
        <strain evidence="2">IBT 30069</strain>
    </source>
</reference>
<dbReference type="AlphaFoldDB" id="A0A9W9K0H4"/>
<keyword evidence="1" id="KW-0472">Membrane</keyword>
<sequence>MEYSKFSFLPIPAAIRRRLPRLYLNRTGFDEHTSGIVYHGHGLNSSSEPQLSSPSFPEVALAETRRPSTANASLDSFESRSAFNLLRNAGYEAQQPHADGRLARSLYVNALMYLLDALPADLTTEETTMLSNRLPHSVKSSLAISSPAQPVQLEGQMSTKPPPSTRSYLHRVLASAIVHIFVLIRLFLPYIQAFLRWVYEYERSHRITQRIVATTLDAADELGKRSAGIGSTASKLNEGRLGAALGTFVSWWIEGIAGGVYEGVGEGMVHLGLLRQDMEFGRFALKIDTR</sequence>
<accession>A0A9W9K0H4</accession>
<evidence type="ECO:0000313" key="2">
    <source>
        <dbReference type="EMBL" id="KAJ5088634.1"/>
    </source>
</evidence>